<reference evidence="2 3" key="1">
    <citation type="journal article" date="2016" name="Genome Biol. Evol.">
        <title>Gene Family Evolution Reflects Adaptation to Soil Environmental Stressors in the Genome of the Collembolan Orchesella cincta.</title>
        <authorList>
            <person name="Faddeeva-Vakhrusheva A."/>
            <person name="Derks M.F."/>
            <person name="Anvar S.Y."/>
            <person name="Agamennone V."/>
            <person name="Suring W."/>
            <person name="Smit S."/>
            <person name="van Straalen N.M."/>
            <person name="Roelofs D."/>
        </authorList>
    </citation>
    <scope>NUCLEOTIDE SEQUENCE [LARGE SCALE GENOMIC DNA]</scope>
    <source>
        <tissue evidence="2">Mixed pool</tissue>
    </source>
</reference>
<dbReference type="AlphaFoldDB" id="A0A1D2MB26"/>
<comment type="caution">
    <text evidence="2">The sequence shown here is derived from an EMBL/GenBank/DDBJ whole genome shotgun (WGS) entry which is preliminary data.</text>
</comment>
<dbReference type="PANTHER" id="PTHR23324">
    <property type="entry name" value="SEC14 RELATED PROTEIN"/>
    <property type="match status" value="1"/>
</dbReference>
<dbReference type="Gene3D" id="3.40.525.10">
    <property type="entry name" value="CRAL-TRIO lipid binding domain"/>
    <property type="match status" value="1"/>
</dbReference>
<evidence type="ECO:0000259" key="1">
    <source>
        <dbReference type="PROSITE" id="PS50191"/>
    </source>
</evidence>
<dbReference type="InterPro" id="IPR036273">
    <property type="entry name" value="CRAL/TRIO_N_dom_sf"/>
</dbReference>
<dbReference type="OrthoDB" id="1434354at2759"/>
<feature type="domain" description="CRAL-TRIO" evidence="1">
    <location>
        <begin position="135"/>
        <end position="312"/>
    </location>
</feature>
<dbReference type="InterPro" id="IPR011074">
    <property type="entry name" value="CRAL/TRIO_N_dom"/>
</dbReference>
<dbReference type="GO" id="GO:0005737">
    <property type="term" value="C:cytoplasm"/>
    <property type="evidence" value="ECO:0007669"/>
    <property type="project" value="TreeGrafter"/>
</dbReference>
<gene>
    <name evidence="2" type="ORF">Ocin01_16600</name>
</gene>
<dbReference type="PROSITE" id="PS50191">
    <property type="entry name" value="CRAL_TRIO"/>
    <property type="match status" value="1"/>
</dbReference>
<dbReference type="SUPFAM" id="SSF46938">
    <property type="entry name" value="CRAL/TRIO N-terminal domain"/>
    <property type="match status" value="1"/>
</dbReference>
<dbReference type="Proteomes" id="UP000094527">
    <property type="component" value="Unassembled WGS sequence"/>
</dbReference>
<name>A0A1D2MB26_ORCCI</name>
<dbReference type="Pfam" id="PF00650">
    <property type="entry name" value="CRAL_TRIO"/>
    <property type="match status" value="1"/>
</dbReference>
<dbReference type="InterPro" id="IPR051064">
    <property type="entry name" value="SEC14/CRAL-TRIO_domain"/>
</dbReference>
<dbReference type="CDD" id="cd00170">
    <property type="entry name" value="SEC14"/>
    <property type="match status" value="1"/>
</dbReference>
<evidence type="ECO:0000313" key="2">
    <source>
        <dbReference type="EMBL" id="ODM90084.1"/>
    </source>
</evidence>
<proteinExistence type="predicted"/>
<accession>A0A1D2MB26</accession>
<sequence>MGFFTNQSQVYFQTFQKEQYLFRFFVPRWHKEVIMSQTYLFKLLSGSVLLLGVVSSVCSISVEKYLTMTSSQKNVLDQFREKVEPIITTSYMKLDTYLIQWLRARNFDIDSAEAMLRENIKWRKENGIDEMKNEDWSDISPDFHATFDTYDKTGRPIVVIDIYDWDIRRSVLQGKGKRGLRYVMSRVENVTGQVYERQEKLGMNVTQIVVLGNAEGFNVIQHGCPVCLSLWIQFVQYIENYYPEVLDELIIIEATPAIQVVLEAIRPFLTRSNREAIKVFGTNKAKWMPYLDNKISKEERRERYGGTRPPVKY</sequence>
<protein>
    <submittedName>
        <fullName evidence="2">SEC14-like protein 2</fullName>
    </submittedName>
</protein>
<dbReference type="OMA" id="RENIKWR"/>
<evidence type="ECO:0000313" key="3">
    <source>
        <dbReference type="Proteomes" id="UP000094527"/>
    </source>
</evidence>
<organism evidence="2 3">
    <name type="scientific">Orchesella cincta</name>
    <name type="common">Springtail</name>
    <name type="synonym">Podura cincta</name>
    <dbReference type="NCBI Taxonomy" id="48709"/>
    <lineage>
        <taxon>Eukaryota</taxon>
        <taxon>Metazoa</taxon>
        <taxon>Ecdysozoa</taxon>
        <taxon>Arthropoda</taxon>
        <taxon>Hexapoda</taxon>
        <taxon>Collembola</taxon>
        <taxon>Entomobryomorpha</taxon>
        <taxon>Entomobryoidea</taxon>
        <taxon>Orchesellidae</taxon>
        <taxon>Orchesellinae</taxon>
        <taxon>Orchesella</taxon>
    </lineage>
</organism>
<dbReference type="InterPro" id="IPR001251">
    <property type="entry name" value="CRAL-TRIO_dom"/>
</dbReference>
<dbReference type="PRINTS" id="PR00180">
    <property type="entry name" value="CRETINALDHBP"/>
</dbReference>
<dbReference type="STRING" id="48709.A0A1D2MB26"/>
<dbReference type="PANTHER" id="PTHR23324:SF83">
    <property type="entry name" value="SEC14-LIKE PROTEIN 2"/>
    <property type="match status" value="1"/>
</dbReference>
<dbReference type="SMART" id="SM01100">
    <property type="entry name" value="CRAL_TRIO_N"/>
    <property type="match status" value="1"/>
</dbReference>
<dbReference type="InterPro" id="IPR036865">
    <property type="entry name" value="CRAL-TRIO_dom_sf"/>
</dbReference>
<dbReference type="SUPFAM" id="SSF52087">
    <property type="entry name" value="CRAL/TRIO domain"/>
    <property type="match status" value="1"/>
</dbReference>
<keyword evidence="3" id="KW-1185">Reference proteome</keyword>
<dbReference type="EMBL" id="LJIJ01002179">
    <property type="protein sequence ID" value="ODM90084.1"/>
    <property type="molecule type" value="Genomic_DNA"/>
</dbReference>
<dbReference type="SMART" id="SM00516">
    <property type="entry name" value="SEC14"/>
    <property type="match status" value="1"/>
</dbReference>